<keyword evidence="2" id="KW-1185">Reference proteome</keyword>
<dbReference type="OrthoDB" id="7273732at2"/>
<dbReference type="Proteomes" id="UP000233491">
    <property type="component" value="Unassembled WGS sequence"/>
</dbReference>
<dbReference type="AlphaFoldDB" id="A0A1I4WI27"/>
<dbReference type="RefSeq" id="WP_101289369.1">
    <property type="nucleotide sequence ID" value="NZ_FOUQ01000017.1"/>
</dbReference>
<evidence type="ECO:0008006" key="3">
    <source>
        <dbReference type="Google" id="ProtNLM"/>
    </source>
</evidence>
<evidence type="ECO:0000313" key="2">
    <source>
        <dbReference type="Proteomes" id="UP000233491"/>
    </source>
</evidence>
<dbReference type="InterPro" id="IPR009078">
    <property type="entry name" value="Ferritin-like_SF"/>
</dbReference>
<evidence type="ECO:0000313" key="1">
    <source>
        <dbReference type="EMBL" id="PKR89123.1"/>
    </source>
</evidence>
<sequence>MDDIREHYLAWLRDAHAMEEQALTMMRGMLSRLEHYPVLCARMEKHIAETERQAESLRKLLEGRDSGTSAVKDVLGKATALGQALSGMFADDEVIKGAMASYTFEQMEIAAYKVLISTAAVLEDTTAMAVFEENLAEEQDMADWLFDHLDQTTRIFLARDEAGLPARR</sequence>
<name>A0A1I4WI27_9HYPH</name>
<dbReference type="SUPFAM" id="SSF47240">
    <property type="entry name" value="Ferritin-like"/>
    <property type="match status" value="1"/>
</dbReference>
<dbReference type="Gene3D" id="1.20.1260.10">
    <property type="match status" value="1"/>
</dbReference>
<comment type="caution">
    <text evidence="1">The sequence shown here is derived from an EMBL/GenBank/DDBJ whole genome shotgun (WGS) entry which is preliminary data.</text>
</comment>
<reference evidence="1 2" key="1">
    <citation type="submission" date="2017-12" db="EMBL/GenBank/DDBJ databases">
        <title>Anaerobic carbon monoxide metabolism by Pleomorphomonas carboxyditropha sp. nov., a new mesophilic hydrogenogenic carboxidotroph.</title>
        <authorList>
            <person name="Esquivel-Elizondo S."/>
            <person name="Krajmalnik-Brown R."/>
        </authorList>
    </citation>
    <scope>NUCLEOTIDE SEQUENCE [LARGE SCALE GENOMIC DNA]</scope>
    <source>
        <strain evidence="1 2">R5-392</strain>
    </source>
</reference>
<proteinExistence type="predicted"/>
<dbReference type="Pfam" id="PF05974">
    <property type="entry name" value="DUF892"/>
    <property type="match status" value="1"/>
</dbReference>
<gene>
    <name evidence="1" type="ORF">CXZ10_11455</name>
</gene>
<dbReference type="InterPro" id="IPR010287">
    <property type="entry name" value="DUF892_YciF-like"/>
</dbReference>
<dbReference type="EMBL" id="PJNW01000008">
    <property type="protein sequence ID" value="PKR89123.1"/>
    <property type="molecule type" value="Genomic_DNA"/>
</dbReference>
<organism evidence="1 2">
    <name type="scientific">Pleomorphomonas diazotrophica</name>
    <dbReference type="NCBI Taxonomy" id="1166257"/>
    <lineage>
        <taxon>Bacteria</taxon>
        <taxon>Pseudomonadati</taxon>
        <taxon>Pseudomonadota</taxon>
        <taxon>Alphaproteobacteria</taxon>
        <taxon>Hyphomicrobiales</taxon>
        <taxon>Pleomorphomonadaceae</taxon>
        <taxon>Pleomorphomonas</taxon>
    </lineage>
</organism>
<protein>
    <recommendedName>
        <fullName evidence="3">Ferritin-like domain-containing protein</fullName>
    </recommendedName>
</protein>
<dbReference type="InterPro" id="IPR012347">
    <property type="entry name" value="Ferritin-like"/>
</dbReference>
<accession>A0A1I4WI27</accession>